<dbReference type="Proteomes" id="UP000613075">
    <property type="component" value="Unassembled WGS sequence"/>
</dbReference>
<dbReference type="SUPFAM" id="SSF52777">
    <property type="entry name" value="CoA-dependent acyltransferases"/>
    <property type="match status" value="1"/>
</dbReference>
<evidence type="ECO:0000313" key="2">
    <source>
        <dbReference type="Proteomes" id="UP000613075"/>
    </source>
</evidence>
<dbReference type="EMBL" id="JADDUM010000094">
    <property type="protein sequence ID" value="MBE8591833.1"/>
    <property type="molecule type" value="Genomic_DNA"/>
</dbReference>
<accession>A0ABR9SSF7</accession>
<reference evidence="1 2" key="1">
    <citation type="submission" date="2020-10" db="EMBL/GenBank/DDBJ databases">
        <title>The draft genomes of Cyclamen pathogen Pseudomonas sp.</title>
        <authorList>
            <person name="Fujikawa T."/>
            <person name="Sawada H."/>
        </authorList>
    </citation>
    <scope>NUCLEOTIDE SEQUENCE [LARGE SCALE GENOMIC DNA]</scope>
    <source>
        <strain evidence="1 2">MAFF 301449</strain>
    </source>
</reference>
<dbReference type="RefSeq" id="WP_193901725.1">
    <property type="nucleotide sequence ID" value="NZ_JADDUM010000094.1"/>
</dbReference>
<name>A0ABR9SSF7_9PSED</name>
<comment type="caution">
    <text evidence="1">The sequence shown here is derived from an EMBL/GenBank/DDBJ whole genome shotgun (WGS) entry which is preliminary data.</text>
</comment>
<dbReference type="Gene3D" id="3.30.559.30">
    <property type="entry name" value="Nonribosomal peptide synthetase, condensation domain"/>
    <property type="match status" value="1"/>
</dbReference>
<evidence type="ECO:0008006" key="3">
    <source>
        <dbReference type="Google" id="ProtNLM"/>
    </source>
</evidence>
<organism evidence="1 2">
    <name type="scientific">Pseudomonas cyclaminis</name>
    <dbReference type="NCBI Taxonomy" id="2781239"/>
    <lineage>
        <taxon>Bacteria</taxon>
        <taxon>Pseudomonadati</taxon>
        <taxon>Pseudomonadota</taxon>
        <taxon>Gammaproteobacteria</taxon>
        <taxon>Pseudomonadales</taxon>
        <taxon>Pseudomonadaceae</taxon>
        <taxon>Pseudomonas</taxon>
    </lineage>
</organism>
<gene>
    <name evidence="1" type="ORF">IQK56_13305</name>
</gene>
<sequence>MALHEGLKALSARTGVTLYSTMLAAFQILLHRLSGSDDVLVAPTLPGASSLSWKG</sequence>
<proteinExistence type="predicted"/>
<evidence type="ECO:0000313" key="1">
    <source>
        <dbReference type="EMBL" id="MBE8591833.1"/>
    </source>
</evidence>
<protein>
    <recommendedName>
        <fullName evidence="3">Condensation domain-containing protein</fullName>
    </recommendedName>
</protein>
<keyword evidence="2" id="KW-1185">Reference proteome</keyword>